<accession>A0ABN9LXR6</accession>
<evidence type="ECO:0000256" key="1">
    <source>
        <dbReference type="RuleBase" id="RU369096"/>
    </source>
</evidence>
<organism evidence="2 3">
    <name type="scientific">Ranitomeya imitator</name>
    <name type="common">mimic poison frog</name>
    <dbReference type="NCBI Taxonomy" id="111125"/>
    <lineage>
        <taxon>Eukaryota</taxon>
        <taxon>Metazoa</taxon>
        <taxon>Chordata</taxon>
        <taxon>Craniata</taxon>
        <taxon>Vertebrata</taxon>
        <taxon>Euteleostomi</taxon>
        <taxon>Amphibia</taxon>
        <taxon>Batrachia</taxon>
        <taxon>Anura</taxon>
        <taxon>Neobatrachia</taxon>
        <taxon>Hyloidea</taxon>
        <taxon>Dendrobatidae</taxon>
        <taxon>Dendrobatinae</taxon>
        <taxon>Ranitomeya</taxon>
    </lineage>
</organism>
<dbReference type="PANTHER" id="PTHR15818:SF2">
    <property type="entry name" value="G-PATCH DOMAIN AND KOW MOTIFS-CONTAINING PROTEIN"/>
    <property type="match status" value="1"/>
</dbReference>
<comment type="subcellular location">
    <subcellularLocation>
        <location evidence="1">Nucleus</location>
    </subcellularLocation>
</comment>
<name>A0ABN9LXR6_9NEOB</name>
<protein>
    <recommendedName>
        <fullName evidence="1">G-patch domain and KOW motifs-containing protein</fullName>
    </recommendedName>
</protein>
<gene>
    <name evidence="2" type="ORF">RIMI_LOCUS14400622</name>
</gene>
<dbReference type="Proteomes" id="UP001176940">
    <property type="component" value="Unassembled WGS sequence"/>
</dbReference>
<keyword evidence="1" id="KW-0539">Nucleus</keyword>
<keyword evidence="1" id="KW-0507">mRNA processing</keyword>
<sequence length="162" mass="17565">MQCEVNGEIMMAASGSSQAPVSFGFSRVSRPKLVTSGHKEAEDGEEKEYVLAAEGEGAAEEAKPLVIPLIQKNRWSQLSKERTENGGTQTELDPMLSQAVQELIDVSEKNQDDSDGSNQTISIPLLMQNKVPDGYEDGDKVNVSLRPESFICPATELKGPLL</sequence>
<comment type="function">
    <text evidence="1">RNA-binding protein involved in pre-mRNA splicing.</text>
</comment>
<keyword evidence="3" id="KW-1185">Reference proteome</keyword>
<evidence type="ECO:0000313" key="2">
    <source>
        <dbReference type="EMBL" id="CAJ0953617.1"/>
    </source>
</evidence>
<dbReference type="InterPro" id="IPR045166">
    <property type="entry name" value="Spp2-like"/>
</dbReference>
<comment type="caution">
    <text evidence="2">The sequence shown here is derived from an EMBL/GenBank/DDBJ whole genome shotgun (WGS) entry which is preliminary data.</text>
</comment>
<reference evidence="2" key="1">
    <citation type="submission" date="2023-07" db="EMBL/GenBank/DDBJ databases">
        <authorList>
            <person name="Stuckert A."/>
        </authorList>
    </citation>
    <scope>NUCLEOTIDE SEQUENCE</scope>
</reference>
<evidence type="ECO:0000313" key="3">
    <source>
        <dbReference type="Proteomes" id="UP001176940"/>
    </source>
</evidence>
<dbReference type="PANTHER" id="PTHR15818">
    <property type="entry name" value="G PATCH AND KOW-CONTAINING"/>
    <property type="match status" value="1"/>
</dbReference>
<keyword evidence="1" id="KW-0508">mRNA splicing</keyword>
<comment type="similarity">
    <text evidence="1">Belongs to the MOS2 family.</text>
</comment>
<dbReference type="EMBL" id="CAUEEQ010037087">
    <property type="protein sequence ID" value="CAJ0953617.1"/>
    <property type="molecule type" value="Genomic_DNA"/>
</dbReference>
<proteinExistence type="inferred from homology"/>